<feature type="region of interest" description="Disordered" evidence="15">
    <location>
        <begin position="1940"/>
        <end position="2103"/>
    </location>
</feature>
<dbReference type="PROSITE" id="PS50252">
    <property type="entry name" value="TBOX_3"/>
    <property type="match status" value="1"/>
</dbReference>
<dbReference type="EMBL" id="AFYH01196022">
    <property type="status" value="NOT_ANNOTATED_CDS"/>
    <property type="molecule type" value="Genomic_DNA"/>
</dbReference>
<feature type="compositionally biased region" description="Polar residues" evidence="15">
    <location>
        <begin position="2075"/>
        <end position="2087"/>
    </location>
</feature>
<dbReference type="PRINTS" id="PR00937">
    <property type="entry name" value="TBOX"/>
</dbReference>
<evidence type="ECO:0000259" key="16">
    <source>
        <dbReference type="PROSITE" id="PS50252"/>
    </source>
</evidence>
<evidence type="ECO:0000256" key="3">
    <source>
        <dbReference type="ARBA" id="ARBA00022491"/>
    </source>
</evidence>
<comment type="subcellular location">
    <subcellularLocation>
        <location evidence="1 14">Nucleus</location>
    </subcellularLocation>
</comment>
<evidence type="ECO:0000256" key="9">
    <source>
        <dbReference type="ARBA" id="ARBA00023125"/>
    </source>
</evidence>
<dbReference type="EMBL" id="AFYH01196021">
    <property type="status" value="NOT_ANNOTATED_CDS"/>
    <property type="molecule type" value="Genomic_DNA"/>
</dbReference>
<dbReference type="InterPro" id="IPR018186">
    <property type="entry name" value="TF_T-box_CS"/>
</dbReference>
<dbReference type="SMART" id="SM00425">
    <property type="entry name" value="TBOX"/>
    <property type="match status" value="1"/>
</dbReference>
<feature type="region of interest" description="Disordered" evidence="15">
    <location>
        <begin position="1479"/>
        <end position="1498"/>
    </location>
</feature>
<keyword evidence="4" id="KW-1017">Isopeptide bond</keyword>
<feature type="compositionally biased region" description="Acidic residues" evidence="15">
    <location>
        <begin position="2223"/>
        <end position="2238"/>
    </location>
</feature>
<feature type="region of interest" description="Disordered" evidence="15">
    <location>
        <begin position="2754"/>
        <end position="2774"/>
    </location>
</feature>
<dbReference type="Gene3D" id="2.60.40.820">
    <property type="entry name" value="Transcription factor, T-box"/>
    <property type="match status" value="1"/>
</dbReference>
<keyword evidence="2" id="KW-0488">Methylation</keyword>
<dbReference type="PROSITE" id="PS01264">
    <property type="entry name" value="TBOX_2"/>
    <property type="match status" value="1"/>
</dbReference>
<dbReference type="InterPro" id="IPR001699">
    <property type="entry name" value="TF_T-box"/>
</dbReference>
<dbReference type="EMBL" id="AFYH01196016">
    <property type="status" value="NOT_ANNOTATED_CDS"/>
    <property type="molecule type" value="Genomic_DNA"/>
</dbReference>
<dbReference type="InterPro" id="IPR032060">
    <property type="entry name" value="MGA_dom"/>
</dbReference>
<feature type="compositionally biased region" description="Basic and acidic residues" evidence="15">
    <location>
        <begin position="2094"/>
        <end position="2103"/>
    </location>
</feature>
<dbReference type="GO" id="GO:0000785">
    <property type="term" value="C:chromatin"/>
    <property type="evidence" value="ECO:0007669"/>
    <property type="project" value="TreeGrafter"/>
</dbReference>
<dbReference type="Gene3D" id="4.10.280.10">
    <property type="entry name" value="Helix-loop-helix DNA-binding domain"/>
    <property type="match status" value="1"/>
</dbReference>
<feature type="domain" description="T-box" evidence="16">
    <location>
        <begin position="84"/>
        <end position="265"/>
    </location>
</feature>
<feature type="compositionally biased region" description="Polar residues" evidence="15">
    <location>
        <begin position="1311"/>
        <end position="1320"/>
    </location>
</feature>
<dbReference type="InterPro" id="IPR011598">
    <property type="entry name" value="bHLH_dom"/>
</dbReference>
<dbReference type="Ensembl" id="ENSLACT00000002953.1">
    <property type="protein sequence ID" value="ENSLACP00000002928.1"/>
    <property type="gene ID" value="ENSLACG00000002619.1"/>
</dbReference>
<reference evidence="19" key="1">
    <citation type="submission" date="2011-08" db="EMBL/GenBank/DDBJ databases">
        <title>The draft genome of Latimeria chalumnae.</title>
        <authorList>
            <person name="Di Palma F."/>
            <person name="Alfoldi J."/>
            <person name="Johnson J."/>
            <person name="Berlin A."/>
            <person name="Gnerre S."/>
            <person name="Jaffe D."/>
            <person name="MacCallum I."/>
            <person name="Young S."/>
            <person name="Walker B.J."/>
            <person name="Lander E."/>
            <person name="Lindblad-Toh K."/>
        </authorList>
    </citation>
    <scope>NUCLEOTIDE SEQUENCE [LARGE SCALE GENOMIC DNA]</scope>
    <source>
        <strain evidence="19">Wild caught</strain>
    </source>
</reference>
<dbReference type="OMA" id="FQRKATH"/>
<feature type="region of interest" description="Disordered" evidence="15">
    <location>
        <begin position="2633"/>
        <end position="2680"/>
    </location>
</feature>
<dbReference type="eggNOG" id="KOG3585">
    <property type="taxonomic scope" value="Eukaryota"/>
</dbReference>
<dbReference type="FunFam" id="2.60.40.820:FF:000009">
    <property type="entry name" value="MAX gene-associated protein isoform X1"/>
    <property type="match status" value="1"/>
</dbReference>
<dbReference type="GeneTree" id="ENSGT00940000156269"/>
<feature type="region of interest" description="Disordered" evidence="15">
    <location>
        <begin position="497"/>
        <end position="650"/>
    </location>
</feature>
<feature type="compositionally biased region" description="Polar residues" evidence="15">
    <location>
        <begin position="2017"/>
        <end position="2026"/>
    </location>
</feature>
<dbReference type="GO" id="GO:0071339">
    <property type="term" value="C:MLL1 complex"/>
    <property type="evidence" value="ECO:0007669"/>
    <property type="project" value="InterPro"/>
</dbReference>
<feature type="region of interest" description="Disordered" evidence="15">
    <location>
        <begin position="2847"/>
        <end position="2866"/>
    </location>
</feature>
<dbReference type="Bgee" id="ENSLACG00000002619">
    <property type="expression patterns" value="Expressed in post-anal tail muscle and 1 other cell type or tissue"/>
</dbReference>
<feature type="compositionally biased region" description="Basic and acidic residues" evidence="15">
    <location>
        <begin position="1946"/>
        <end position="1957"/>
    </location>
</feature>
<dbReference type="HOGENOM" id="CLU_000469_1_0_1"/>
<dbReference type="GO" id="GO:0000978">
    <property type="term" value="F:RNA polymerase II cis-regulatory region sequence-specific DNA binding"/>
    <property type="evidence" value="ECO:0007669"/>
    <property type="project" value="InterPro"/>
</dbReference>
<feature type="compositionally biased region" description="Low complexity" evidence="15">
    <location>
        <begin position="637"/>
        <end position="648"/>
    </location>
</feature>
<dbReference type="EMBL" id="AFYH01196019">
    <property type="status" value="NOT_ANNOTATED_CDS"/>
    <property type="molecule type" value="Genomic_DNA"/>
</dbReference>
<dbReference type="Pfam" id="PF16059">
    <property type="entry name" value="MGA_dom"/>
    <property type="match status" value="1"/>
</dbReference>
<dbReference type="Pfam" id="PF00907">
    <property type="entry name" value="T-box"/>
    <property type="match status" value="1"/>
</dbReference>
<dbReference type="InterPro" id="IPR037935">
    <property type="entry name" value="MAX_gene-associated_bHLHzip"/>
</dbReference>
<feature type="region of interest" description="Disordered" evidence="15">
    <location>
        <begin position="1574"/>
        <end position="1611"/>
    </location>
</feature>
<keyword evidence="9 14" id="KW-0238">DNA-binding</keyword>
<dbReference type="Proteomes" id="UP000008672">
    <property type="component" value="Unassembled WGS sequence"/>
</dbReference>
<keyword evidence="10" id="KW-0804">Transcription</keyword>
<dbReference type="InterPro" id="IPR036638">
    <property type="entry name" value="HLH_DNA-bd_sf"/>
</dbReference>
<evidence type="ECO:0000256" key="11">
    <source>
        <dbReference type="ARBA" id="ARBA00023242"/>
    </source>
</evidence>
<feature type="region of interest" description="Disordered" evidence="15">
    <location>
        <begin position="1304"/>
        <end position="1324"/>
    </location>
</feature>
<dbReference type="SMART" id="SM00353">
    <property type="entry name" value="HLH"/>
    <property type="match status" value="1"/>
</dbReference>
<feature type="compositionally biased region" description="Basic and acidic residues" evidence="15">
    <location>
        <begin position="2646"/>
        <end position="2658"/>
    </location>
</feature>
<evidence type="ECO:0000256" key="2">
    <source>
        <dbReference type="ARBA" id="ARBA00022481"/>
    </source>
</evidence>
<dbReference type="EMBL" id="AFYH01196020">
    <property type="status" value="NOT_ANNOTATED_CDS"/>
    <property type="molecule type" value="Genomic_DNA"/>
</dbReference>
<dbReference type="GO" id="GO:0000981">
    <property type="term" value="F:DNA-binding transcription factor activity, RNA polymerase II-specific"/>
    <property type="evidence" value="ECO:0007669"/>
    <property type="project" value="TreeGrafter"/>
</dbReference>
<dbReference type="GO" id="GO:0001708">
    <property type="term" value="P:cell fate specification"/>
    <property type="evidence" value="ECO:0007669"/>
    <property type="project" value="TreeGrafter"/>
</dbReference>
<dbReference type="GO" id="GO:0045893">
    <property type="term" value="P:positive regulation of DNA-templated transcription"/>
    <property type="evidence" value="ECO:0007669"/>
    <property type="project" value="InterPro"/>
</dbReference>
<feature type="region of interest" description="Disordered" evidence="15">
    <location>
        <begin position="1392"/>
        <end position="1416"/>
    </location>
</feature>
<proteinExistence type="predicted"/>
<dbReference type="CDD" id="cd20195">
    <property type="entry name" value="T-box_MGA-like"/>
    <property type="match status" value="1"/>
</dbReference>
<evidence type="ECO:0000256" key="1">
    <source>
        <dbReference type="ARBA" id="ARBA00004123"/>
    </source>
</evidence>
<dbReference type="PANTHER" id="PTHR11267">
    <property type="entry name" value="T-BOX PROTEIN-RELATED"/>
    <property type="match status" value="1"/>
</dbReference>
<feature type="region of interest" description="Disordered" evidence="15">
    <location>
        <begin position="804"/>
        <end position="826"/>
    </location>
</feature>
<name>H2ZZV7_LATCH</name>
<feature type="compositionally biased region" description="Basic and acidic residues" evidence="15">
    <location>
        <begin position="531"/>
        <end position="542"/>
    </location>
</feature>
<dbReference type="FunFam" id="4.10.280.10:FF:000040">
    <property type="entry name" value="MAX gene-associated protein isoform X1"/>
    <property type="match status" value="1"/>
</dbReference>
<feature type="compositionally biased region" description="Pro residues" evidence="15">
    <location>
        <begin position="926"/>
        <end position="940"/>
    </location>
</feature>
<feature type="region of interest" description="Disordered" evidence="15">
    <location>
        <begin position="265"/>
        <end position="284"/>
    </location>
</feature>
<evidence type="ECO:0000256" key="12">
    <source>
        <dbReference type="ARBA" id="ARBA00059348"/>
    </source>
</evidence>
<keyword evidence="5" id="KW-0597">Phosphoprotein</keyword>
<comment type="function">
    <text evidence="12">Functions as a dual-specificity transcription factor, regulating the expression of both MAX-network and T-box family target genes. Functions as a repressor or an activator. Binds to 5'-AATTTCACACCTAGGTGTGAAATT-3' core sequence and seems to regulate MYC-MAX target genes. Suppresses transcriptional activation by MYC and inhibits MYC-dependent cell transformation. Function activated by heterodimerization with MAX. This heterodimerization serves the dual function of both generating an E-box-binding heterodimer and simultaneously blocking interaction of a corepressor.</text>
</comment>
<evidence type="ECO:0000256" key="15">
    <source>
        <dbReference type="SAM" id="MobiDB-lite"/>
    </source>
</evidence>
<dbReference type="InterPro" id="IPR046360">
    <property type="entry name" value="T-box_DNA-bd"/>
</dbReference>
<dbReference type="EMBL" id="AFYH01196024">
    <property type="status" value="NOT_ANNOTATED_CDS"/>
    <property type="molecule type" value="Genomic_DNA"/>
</dbReference>
<feature type="region of interest" description="Disordered" evidence="15">
    <location>
        <begin position="2553"/>
        <end position="2584"/>
    </location>
</feature>
<reference evidence="18" key="3">
    <citation type="submission" date="2025-09" db="UniProtKB">
        <authorList>
            <consortium name="Ensembl"/>
        </authorList>
    </citation>
    <scope>IDENTIFICATION</scope>
</reference>
<evidence type="ECO:0000256" key="10">
    <source>
        <dbReference type="ARBA" id="ARBA00023163"/>
    </source>
</evidence>
<evidence type="ECO:0000259" key="17">
    <source>
        <dbReference type="PROSITE" id="PS50888"/>
    </source>
</evidence>
<dbReference type="SUPFAM" id="SSF47459">
    <property type="entry name" value="HLH, helix-loop-helix DNA-binding domain"/>
    <property type="match status" value="1"/>
</dbReference>
<dbReference type="InterPro" id="IPR008967">
    <property type="entry name" value="p53-like_TF_DNA-bd_sf"/>
</dbReference>
<keyword evidence="7" id="KW-0805">Transcription regulation</keyword>
<dbReference type="STRING" id="7897.ENSLACP00000002928"/>
<feature type="region of interest" description="Disordered" evidence="15">
    <location>
        <begin position="2882"/>
        <end position="2907"/>
    </location>
</feature>
<dbReference type="Pfam" id="PF00010">
    <property type="entry name" value="HLH"/>
    <property type="match status" value="1"/>
</dbReference>
<feature type="compositionally biased region" description="Basic and acidic residues" evidence="15">
    <location>
        <begin position="265"/>
        <end position="280"/>
    </location>
</feature>
<feature type="region of interest" description="Disordered" evidence="15">
    <location>
        <begin position="2150"/>
        <end position="2238"/>
    </location>
</feature>
<evidence type="ECO:0000313" key="19">
    <source>
        <dbReference type="Proteomes" id="UP000008672"/>
    </source>
</evidence>
<dbReference type="EMBL" id="AFYH01196025">
    <property type="status" value="NOT_ANNOTATED_CDS"/>
    <property type="molecule type" value="Genomic_DNA"/>
</dbReference>
<evidence type="ECO:0000256" key="4">
    <source>
        <dbReference type="ARBA" id="ARBA00022499"/>
    </source>
</evidence>
<evidence type="ECO:0000256" key="5">
    <source>
        <dbReference type="ARBA" id="ARBA00022553"/>
    </source>
</evidence>
<feature type="compositionally biased region" description="Basic and acidic residues" evidence="15">
    <location>
        <begin position="575"/>
        <end position="588"/>
    </location>
</feature>
<dbReference type="FunCoup" id="H2ZZV7">
    <property type="interactions" value="3101"/>
</dbReference>
<keyword evidence="19" id="KW-1185">Reference proteome</keyword>
<feature type="compositionally biased region" description="Low complexity" evidence="15">
    <location>
        <begin position="1958"/>
        <end position="1969"/>
    </location>
</feature>
<reference evidence="18" key="2">
    <citation type="submission" date="2025-08" db="UniProtKB">
        <authorList>
            <consortium name="Ensembl"/>
        </authorList>
    </citation>
    <scope>IDENTIFICATION</scope>
</reference>
<protein>
    <recommendedName>
        <fullName evidence="13">MAX gene-associated protein</fullName>
    </recommendedName>
</protein>
<evidence type="ECO:0000256" key="7">
    <source>
        <dbReference type="ARBA" id="ARBA00023015"/>
    </source>
</evidence>
<dbReference type="GO" id="GO:0046983">
    <property type="term" value="F:protein dimerization activity"/>
    <property type="evidence" value="ECO:0007669"/>
    <property type="project" value="InterPro"/>
</dbReference>
<dbReference type="EMBL" id="AFYH01196018">
    <property type="status" value="NOT_ANNOTATED_CDS"/>
    <property type="molecule type" value="Genomic_DNA"/>
</dbReference>
<feature type="compositionally biased region" description="Low complexity" evidence="15">
    <location>
        <begin position="1579"/>
        <end position="1608"/>
    </location>
</feature>
<organism evidence="18 19">
    <name type="scientific">Latimeria chalumnae</name>
    <name type="common">Coelacanth</name>
    <dbReference type="NCBI Taxonomy" id="7897"/>
    <lineage>
        <taxon>Eukaryota</taxon>
        <taxon>Metazoa</taxon>
        <taxon>Chordata</taxon>
        <taxon>Craniata</taxon>
        <taxon>Vertebrata</taxon>
        <taxon>Euteleostomi</taxon>
        <taxon>Coelacanthiformes</taxon>
        <taxon>Coelacanthidae</taxon>
        <taxon>Latimeria</taxon>
    </lineage>
</organism>
<feature type="compositionally biased region" description="Basic residues" evidence="15">
    <location>
        <begin position="615"/>
        <end position="635"/>
    </location>
</feature>
<dbReference type="SUPFAM" id="SSF49417">
    <property type="entry name" value="p53-like transcription factors"/>
    <property type="match status" value="1"/>
</dbReference>
<gene>
    <name evidence="18" type="primary">MGA</name>
</gene>
<feature type="domain" description="BHLH" evidence="17">
    <location>
        <begin position="2307"/>
        <end position="2358"/>
    </location>
</feature>
<dbReference type="EMBL" id="AFYH01196017">
    <property type="status" value="NOT_ANNOTATED_CDS"/>
    <property type="molecule type" value="Genomic_DNA"/>
</dbReference>
<feature type="compositionally biased region" description="Polar residues" evidence="15">
    <location>
        <begin position="2635"/>
        <end position="2644"/>
    </location>
</feature>
<feature type="compositionally biased region" description="Basic residues" evidence="15">
    <location>
        <begin position="908"/>
        <end position="925"/>
    </location>
</feature>
<feature type="compositionally biased region" description="Polar residues" evidence="15">
    <location>
        <begin position="368"/>
        <end position="383"/>
    </location>
</feature>
<evidence type="ECO:0000256" key="6">
    <source>
        <dbReference type="ARBA" id="ARBA00022843"/>
    </source>
</evidence>
<dbReference type="CDD" id="cd18911">
    <property type="entry name" value="bHLHzip_MGA"/>
    <property type="match status" value="1"/>
</dbReference>
<dbReference type="PROSITE" id="PS50888">
    <property type="entry name" value="BHLH"/>
    <property type="match status" value="1"/>
</dbReference>
<feature type="region of interest" description="Disordered" evidence="15">
    <location>
        <begin position="885"/>
        <end position="943"/>
    </location>
</feature>
<dbReference type="InParanoid" id="H2ZZV7"/>
<feature type="region of interest" description="Disordered" evidence="15">
    <location>
        <begin position="351"/>
        <end position="385"/>
    </location>
</feature>
<keyword evidence="11 14" id="KW-0539">Nucleus</keyword>
<evidence type="ECO:0000256" key="8">
    <source>
        <dbReference type="ARBA" id="ARBA00023054"/>
    </source>
</evidence>
<comment type="caution">
    <text evidence="14">Lacks conserved residue(s) required for the propagation of feature annotation.</text>
</comment>
<dbReference type="InterPro" id="IPR036960">
    <property type="entry name" value="T-box_sf"/>
</dbReference>
<sequence length="2907" mass="313949">MEKPVMLLKQDCNPAPGPGTPAAFFVILKQAPGNGDTEQGILVANHDIHGIAATGSRSEIRPKGKVVQGCLSAECCSGDIKVTLDNNGMWNEFYHCRTEMILTKQGRRMFPYCRYRIGGLDPFLKYILVMDITPVDNSRYKWNGRRWEASGKAEPHVLGRVFIHPESPSTGHYWMQQPISFYKLKLTNNTLDQEGHIILHSMHRYLPRLHIVPADKATEVIQLNGPDVLTFTFPQTEFFAVTAYQNLQITQLKIDYNPFAKGFREDGPNCRPRSDVRPKSYPDQLDGANLVETHPLKSFHSKLSKLVSSGAASTRRSSGKAVSDADSSLDLDFDDHSFNAERDFLGFLNEDFPSEELPGSKPKAASASHVTAGTPETTVSPGSSAVRPGDYNIVIKEEPLDDYEYGAASAAPGVTVKEEYLEENCFSDDEPILEKQLKKQAESDAKPGSCKRLLSSPSGVAKAKLLKLESGKMPVVYLEPCSVTKRTVKISELPQNLLSPCKKDPSPAKIAQSSSCGLSEKRTGTPNTSPEKLKPDDKDAALVRKGQPKQTSVKVTAKESRVAEESSVLCPVDLCSRDTEGPLRKDSGQVKLKSTHSVSERSAVETQDLDPSLPKRGRPRKVKISKAGRPPRKGKLSQSNVPQSSPVPDMKPDLENIDGVLFVAFASKQALDVHAADLLTGSDSQALRDPSQAASKMGNEKIKFLEKELVQDLKFLKYKQAIHPVLQEVGLKLNFVDPTLSIDLKYLGVQLPLPPPIVCSTWNHTDLAALQGSQGSGVPFVSRTGKTNDLTKIKGWKAKFPVNAGASSSRTEGKGTGSGSSEGTLKNRSAFWSDKLDEYLENEAKLLEHRSSFSSSTATPPVVYQMPTKSSSYVRTLDSVLKKQSHVAPFQSRCQKKKKLGSKTSPASRKKLKVSNPKNRYRSKPRPPIAPKPPATPAEPPIITLRPTASVGSAERANNFVMPILDECLLPKSLGCRLQQLPLRPAGLSKAQVKLMDLEDNALWDGKPRNYITEERADISLSTLLTAQGSLKAKPVHKVIKKRAPPCNNDFCRLGCVCASLAQEKRQATHCRKPDCMFGCSCLKRKMLLVKCKRMQRSPSREDLIFYDALGEDEEEEDGDNSNEEEDAKLKYRQKRRRVEYAISDPEPEEPVRHYPLWVKEEGEVDPEPIFIPTPSVIEPFRTYSPSADMQTSSKSKSFTGVKPVRVYTPKPNPVIRDEDKDPVYLYFESMMTCARVRVYERRIYEQQDVGGSDPPSFYFRVLISCHQCPRDSCSLPPPSPEQQVASQMFPFCLAAAKSFKPCSSEDRTAGPSSSVSQPPSDGPTKLIEIISDCNWEGDRNKILSILSRHINSNSSIPQSLKVGSFIIELVSECEKRGENNTPIYTSKVKISMPSSQGERKEARPSCTTWPLIAPKPPESPKLTRVEIFGKLKEKLPGGKALPFYSGITPAGILKAHKRRSNIPPTGLIQRVLQKKKVSNVRKKPEDSSRTATGTKEATVTTNARMKPTTIAIAPAVSPVARVQKQPGGMFMQFVLNKVGALRQKLPGVTSCQPAVGSQKFTIKPSPLMVVTPVVPSRPSGTTSSEEAASATSVAPASDPAVATVVSPGGSAGAALDPQEVSLVSPVSGSSTTAATTTATATTSSPAAVSVATTSTVTASTSSAVPVAFVAPTPRPDTHTSKTLVFCFLEGTVAQILPSTSSPQPVPAVSEKRVGPRLLLIPVHSGSPALRPLQTTQFSAGQKMVLQPLRGSGGVNLFRHPNGQIIQLVPIHQLRPTGTHANLQHVVFRSPGSVSTLRLPVPAHSTGEVLTSPTAATSLSLSPVGATTTTVIGPTLAPTSGTATPSPQVAATPSFVARPGTLTLRISPPLGSSTTPRQGVQEHKVLSCNSPGQAVGSASLIPLQSGGFALLQVPGQKSPFVNHAAMLQVVKEAQAVLQKTSVPADPSKEDEPSKPEEVVVAEPEVTVTESSNEADDSTTKQPAEVTLSAESAKCREEVAVPSPPSEAGSEADDDGASQKSVQQESTPAHIVSNDHSYTSGRPVCLDQSAEVSGGRSCSASFAAEPDETSKDSSESLEQASESGSSAHESVCDGNIKKSGPDTEDIKIIAGNSRQGNRLCSLNTKGGCNPKAAEKGLVRQSLGPSSFVVKGNASRASVPAEVPTSPRLYGTERSFPSSSTIDITIEDDEDEFDDEEEKTDDSADEPMEDIQSEEDVDVEKLDDSDSSEDEEEEQVDIETVEELSEKINIARLKATASRLKRTKPQCHVHNPNLEKEVDRVSKSAPLRLEWKTDFLSRRLQGEGEDFDHYRQTHTANERRRRNEMRDLFEQLKRTLGLHILPKVSKYHILKQAFNEIEGLTDHADRLIGQKNMLTRKRDLLIRKVSVLSGKTEEVVLKKLEYICAKQKAVEAQKKKQGLEHETVEKKQSFKSHRSIESSILESGEAVESEGLVTGNRGVKPLILSRKRRLIAPKLMASNTTVPGSSLRLAQQGPVLALKTPVVPGQAAAVIQADGKPQVLSADTSAASVPESEDSFMMPKIINVTSLAGEGATLQLDGDIGGGSHPLPPPSALLTGSDKQKGSKADLHCQLREGSGLPGDSAEEDSGDNLVAELEKLKADAAALQELEESSLPHVLNVSSVQGDSESSPEKLSEGERSAAKEGGLAFGRKEQPAGKLQTREEMRLTADREQLRVEAKGLLQLDEVSMDTSELLAASSEGDNREETLMSLLNEIAFLNQQLNSDSSSLSTLPDHLGPDFSSGGFRSQRGSGDEIDMEPMDDTNPLQFGDLGEGLKGMSVGRASSGGSLSPLLLQLEEEELEVGDRQASDTSAESDILKIVIGSNTADLVTDPGTAKEDADAKSVTSETGTLAVSSLPALHIKTNVGSSDAETGAPWKPMPRLAPLGLKAA</sequence>
<dbReference type="PANTHER" id="PTHR11267:SF32">
    <property type="entry name" value="MAX GENE-ASSOCIATED PROTEIN"/>
    <property type="match status" value="1"/>
</dbReference>
<keyword evidence="3" id="KW-0678">Repressor</keyword>
<feature type="compositionally biased region" description="Acidic residues" evidence="15">
    <location>
        <begin position="2183"/>
        <end position="2216"/>
    </location>
</feature>
<feature type="compositionally biased region" description="Low complexity" evidence="15">
    <location>
        <begin position="2754"/>
        <end position="2766"/>
    </location>
</feature>
<evidence type="ECO:0000256" key="13">
    <source>
        <dbReference type="ARBA" id="ARBA00067820"/>
    </source>
</evidence>
<keyword evidence="6" id="KW-0832">Ubl conjugation</keyword>
<evidence type="ECO:0000256" key="14">
    <source>
        <dbReference type="PROSITE-ProRule" id="PRU00201"/>
    </source>
</evidence>
<evidence type="ECO:0000313" key="18">
    <source>
        <dbReference type="Ensembl" id="ENSLACP00000002928.1"/>
    </source>
</evidence>
<dbReference type="EMBL" id="AFYH01196023">
    <property type="status" value="NOT_ANNOTATED_CDS"/>
    <property type="molecule type" value="Genomic_DNA"/>
</dbReference>
<keyword evidence="8" id="KW-0175">Coiled coil</keyword>
<feature type="compositionally biased region" description="Basic and acidic residues" evidence="15">
    <location>
        <begin position="2666"/>
        <end position="2680"/>
    </location>
</feature>
<accession>H2ZZV7</accession>